<dbReference type="SUPFAM" id="SSF89550">
    <property type="entry name" value="PHP domain-like"/>
    <property type="match status" value="1"/>
</dbReference>
<sequence length="544" mass="62256">MINSEFLIEHFALFLPMVIMYAELHFRFKWSNSRYFQKEPEILADLPIRIEPGNDIPILLIIKDAHIFPIILEKVEIKIIKNNKIIQSKIFSYNADIDFSWWDDTITIDATGISGDVEINVEFSYKVNGKSRNCTIHNYPLCTHNNLTTYVSEFPYPNDGNALYGDLHYHTNLTEDKVEFGAPLKATLTAAEALGLDFYCNTDHSYDLDDVPGSWTETDPNLEKWNKSRSEINKINNDNPGKSFIIPSEELSLHNQDGRNVHALILNNSHFLPGQGDGAEEAFNFYADYNTKTVHASLDENSLCIAAHPFSPVPLVQWFFVKRGKWLLKDILENNLAGLQIVNGDIGRGYQYGIKIWIRLLLDGYHKFIYAGNDAHGNFNMYRQIKTPMLSLYEKKEQLFGEFRTGVFTKNKSRDINSVISSMKNGNCFVTNGPFINLTFENNGSIHEMGSVISSNLGSFKISIISTSEFGKIKDITLIKGIIKEQKENNFFTILNYGDYELEKYIEINIESECYFRCIVELESISSKKIFALTNPIWLKPKLN</sequence>
<proteinExistence type="predicted"/>
<organism evidence="1">
    <name type="scientific">marine metagenome</name>
    <dbReference type="NCBI Taxonomy" id="408172"/>
    <lineage>
        <taxon>unclassified sequences</taxon>
        <taxon>metagenomes</taxon>
        <taxon>ecological metagenomes</taxon>
    </lineage>
</organism>
<name>A0A381QGV1_9ZZZZ</name>
<dbReference type="InterPro" id="IPR016195">
    <property type="entry name" value="Pol/histidinol_Pase-like"/>
</dbReference>
<reference evidence="1" key="1">
    <citation type="submission" date="2018-05" db="EMBL/GenBank/DDBJ databases">
        <authorList>
            <person name="Lanie J.A."/>
            <person name="Ng W.-L."/>
            <person name="Kazmierczak K.M."/>
            <person name="Andrzejewski T.M."/>
            <person name="Davidsen T.M."/>
            <person name="Wayne K.J."/>
            <person name="Tettelin H."/>
            <person name="Glass J.I."/>
            <person name="Rusch D."/>
            <person name="Podicherti R."/>
            <person name="Tsui H.-C.T."/>
            <person name="Winkler M.E."/>
        </authorList>
    </citation>
    <scope>NUCLEOTIDE SEQUENCE</scope>
</reference>
<dbReference type="EMBL" id="UINC01001344">
    <property type="protein sequence ID" value="SUZ78208.1"/>
    <property type="molecule type" value="Genomic_DNA"/>
</dbReference>
<evidence type="ECO:0000313" key="1">
    <source>
        <dbReference type="EMBL" id="SUZ78208.1"/>
    </source>
</evidence>
<dbReference type="AlphaFoldDB" id="A0A381QGV1"/>
<gene>
    <name evidence="1" type="ORF">METZ01_LOCUS31062</name>
</gene>
<accession>A0A381QGV1</accession>
<protein>
    <recommendedName>
        <fullName evidence="2">Polymerase/histidinol phosphatase N-terminal domain-containing protein</fullName>
    </recommendedName>
</protein>
<dbReference type="Gene3D" id="3.20.20.140">
    <property type="entry name" value="Metal-dependent hydrolases"/>
    <property type="match status" value="1"/>
</dbReference>
<evidence type="ECO:0008006" key="2">
    <source>
        <dbReference type="Google" id="ProtNLM"/>
    </source>
</evidence>